<feature type="compositionally biased region" description="Basic and acidic residues" evidence="1">
    <location>
        <begin position="143"/>
        <end position="157"/>
    </location>
</feature>
<feature type="compositionally biased region" description="Basic and acidic residues" evidence="1">
    <location>
        <begin position="59"/>
        <end position="70"/>
    </location>
</feature>
<feature type="compositionally biased region" description="Basic and acidic residues" evidence="1">
    <location>
        <begin position="365"/>
        <end position="379"/>
    </location>
</feature>
<dbReference type="AlphaFoldDB" id="A0A6J4KTH3"/>
<feature type="compositionally biased region" description="Basic residues" evidence="1">
    <location>
        <begin position="523"/>
        <end position="537"/>
    </location>
</feature>
<feature type="compositionally biased region" description="Basic and acidic residues" evidence="1">
    <location>
        <begin position="78"/>
        <end position="99"/>
    </location>
</feature>
<feature type="non-terminal residue" evidence="2">
    <location>
        <position position="563"/>
    </location>
</feature>
<evidence type="ECO:0000313" key="2">
    <source>
        <dbReference type="EMBL" id="CAA9313031.1"/>
    </source>
</evidence>
<name>A0A6J4KTH3_9GAMM</name>
<feature type="region of interest" description="Disordered" evidence="1">
    <location>
        <begin position="291"/>
        <end position="427"/>
    </location>
</feature>
<evidence type="ECO:0000256" key="1">
    <source>
        <dbReference type="SAM" id="MobiDB-lite"/>
    </source>
</evidence>
<feature type="non-terminal residue" evidence="2">
    <location>
        <position position="1"/>
    </location>
</feature>
<proteinExistence type="predicted"/>
<sequence length="563" mass="60455">APHVTHRDPRGRLRARLHLRRDRAAAAAVAAGGLSRGGRDRRAVHPRLRGRSDAGAAAGRDRRDPADVRRRPALLDPRPARGQEHRGAGRAGGDDGCYHDRLAGGQVPARVFRWRQLRVRPVTVGGQHRGADARSRRAAPARLADRPYRDGLADRRGLGHGARAGAVAAAGGRAARRYGGIGGCMAGAAHHAAEGRRIPRLHDADRPACDSLGARTRRRHRFARAVHAVRARDRARRRVRFGDAVRRVVRARRVLRRHDPQRIRVQPSGRERNAAAARCVRGAVLRLGRHAVRPGDPAGTAVAGAGDVRGDPRRQGERGMADRARIRPPDNDGAHDRCEPRADRRVLFHPRRPRPAAAHPAARRPAPDPRRRAAVDHRQSAAVRVAGPATRLRGRGAAAAGRSPLAAGAGRSAWPRDHGGLRPRGQRAGAFADRPRRIGRGGGQRSAPCRTCPRRRPACGARQCGQHSGTGRGAARTRAHGNGGDSECAGSGRGHRRAALAQPGVEHCRARTLRRRGETPAGARRRRGGHGRARARAQPRGNGHGDADLPRRAPTATGGGCVL</sequence>
<feature type="region of interest" description="Disordered" evidence="1">
    <location>
        <begin position="28"/>
        <end position="99"/>
    </location>
</feature>
<feature type="region of interest" description="Disordered" evidence="1">
    <location>
        <begin position="125"/>
        <end position="157"/>
    </location>
</feature>
<feature type="compositionally biased region" description="Low complexity" evidence="1">
    <location>
        <begin position="386"/>
        <end position="413"/>
    </location>
</feature>
<dbReference type="EMBL" id="CADCUA010000234">
    <property type="protein sequence ID" value="CAA9313031.1"/>
    <property type="molecule type" value="Genomic_DNA"/>
</dbReference>
<feature type="region of interest" description="Disordered" evidence="1">
    <location>
        <begin position="456"/>
        <end position="563"/>
    </location>
</feature>
<gene>
    <name evidence="2" type="ORF">AVDCRST_MAG71-820</name>
</gene>
<reference evidence="2" key="1">
    <citation type="submission" date="2020-02" db="EMBL/GenBank/DDBJ databases">
        <authorList>
            <person name="Meier V. D."/>
        </authorList>
    </citation>
    <scope>NUCLEOTIDE SEQUENCE</scope>
    <source>
        <strain evidence="2">AVDCRST_MAG71</strain>
    </source>
</reference>
<feature type="compositionally biased region" description="Low complexity" evidence="1">
    <location>
        <begin position="355"/>
        <end position="364"/>
    </location>
</feature>
<protein>
    <submittedName>
        <fullName evidence="2">Inner membrane protein YbaL, KefB/KefC family</fullName>
    </submittedName>
</protein>
<accession>A0A6J4KTH3</accession>
<organism evidence="2">
    <name type="scientific">uncultured Lysobacter sp</name>
    <dbReference type="NCBI Taxonomy" id="271060"/>
    <lineage>
        <taxon>Bacteria</taxon>
        <taxon>Pseudomonadati</taxon>
        <taxon>Pseudomonadota</taxon>
        <taxon>Gammaproteobacteria</taxon>
        <taxon>Lysobacterales</taxon>
        <taxon>Lysobacteraceae</taxon>
        <taxon>Lysobacter</taxon>
        <taxon>environmental samples</taxon>
    </lineage>
</organism>
<feature type="compositionally biased region" description="Basic and acidic residues" evidence="1">
    <location>
        <begin position="308"/>
        <end position="346"/>
    </location>
</feature>